<name>A0A9W8E6I9_9FUNG</name>
<dbReference type="Gene3D" id="1.50.40.10">
    <property type="entry name" value="Mitochondrial carrier domain"/>
    <property type="match status" value="1"/>
</dbReference>
<dbReference type="OrthoDB" id="1747031at2759"/>
<dbReference type="EMBL" id="JANBQB010000838">
    <property type="protein sequence ID" value="KAJ1973371.1"/>
    <property type="molecule type" value="Genomic_DNA"/>
</dbReference>
<evidence type="ECO:0000256" key="9">
    <source>
        <dbReference type="ARBA" id="ARBA00023136"/>
    </source>
</evidence>
<evidence type="ECO:0000256" key="10">
    <source>
        <dbReference type="PROSITE-ProRule" id="PRU00282"/>
    </source>
</evidence>
<keyword evidence="4 10" id="KW-0812">Transmembrane</keyword>
<feature type="repeat" description="Solcar" evidence="10">
    <location>
        <begin position="164"/>
        <end position="249"/>
    </location>
</feature>
<evidence type="ECO:0000256" key="6">
    <source>
        <dbReference type="ARBA" id="ARBA00022792"/>
    </source>
</evidence>
<dbReference type="PANTHER" id="PTHR45760:SF2">
    <property type="entry name" value="FI19922P1-RELATED"/>
    <property type="match status" value="1"/>
</dbReference>
<feature type="non-terminal residue" evidence="12">
    <location>
        <position position="364"/>
    </location>
</feature>
<evidence type="ECO:0000256" key="1">
    <source>
        <dbReference type="ARBA" id="ARBA00004448"/>
    </source>
</evidence>
<comment type="similarity">
    <text evidence="2 11">Belongs to the mitochondrial carrier (TC 2.A.29) family.</text>
</comment>
<dbReference type="GO" id="GO:0005743">
    <property type="term" value="C:mitochondrial inner membrane"/>
    <property type="evidence" value="ECO:0007669"/>
    <property type="project" value="UniProtKB-SubCell"/>
</dbReference>
<keyword evidence="13" id="KW-1185">Reference proteome</keyword>
<keyword evidence="7" id="KW-1133">Transmembrane helix</keyword>
<evidence type="ECO:0000313" key="12">
    <source>
        <dbReference type="EMBL" id="KAJ1973371.1"/>
    </source>
</evidence>
<proteinExistence type="inferred from homology"/>
<accession>A0A9W8E6I9</accession>
<dbReference type="GO" id="GO:1990542">
    <property type="term" value="P:mitochondrial transmembrane transport"/>
    <property type="evidence" value="ECO:0007669"/>
    <property type="project" value="InterPro"/>
</dbReference>
<keyword evidence="5" id="KW-0677">Repeat</keyword>
<dbReference type="InterPro" id="IPR045315">
    <property type="entry name" value="Mtm1-like"/>
</dbReference>
<dbReference type="PANTHER" id="PTHR45760">
    <property type="entry name" value="FI19922P1-RELATED"/>
    <property type="match status" value="1"/>
</dbReference>
<evidence type="ECO:0000256" key="4">
    <source>
        <dbReference type="ARBA" id="ARBA00022692"/>
    </source>
</evidence>
<evidence type="ECO:0000256" key="3">
    <source>
        <dbReference type="ARBA" id="ARBA00022448"/>
    </source>
</evidence>
<dbReference type="SUPFAM" id="SSF103506">
    <property type="entry name" value="Mitochondrial carrier"/>
    <property type="match status" value="1"/>
</dbReference>
<evidence type="ECO:0000256" key="11">
    <source>
        <dbReference type="RuleBase" id="RU000488"/>
    </source>
</evidence>
<dbReference type="InterPro" id="IPR018108">
    <property type="entry name" value="MCP_transmembrane"/>
</dbReference>
<keyword evidence="9 10" id="KW-0472">Membrane</keyword>
<evidence type="ECO:0000256" key="8">
    <source>
        <dbReference type="ARBA" id="ARBA00023128"/>
    </source>
</evidence>
<keyword evidence="3 11" id="KW-0813">Transport</keyword>
<dbReference type="PROSITE" id="PS50920">
    <property type="entry name" value="SOLCAR"/>
    <property type="match status" value="3"/>
</dbReference>
<dbReference type="AlphaFoldDB" id="A0A9W8E6I9"/>
<reference evidence="12" key="1">
    <citation type="submission" date="2022-07" db="EMBL/GenBank/DDBJ databases">
        <title>Phylogenomic reconstructions and comparative analyses of Kickxellomycotina fungi.</title>
        <authorList>
            <person name="Reynolds N.K."/>
            <person name="Stajich J.E."/>
            <person name="Barry K."/>
            <person name="Grigoriev I.V."/>
            <person name="Crous P."/>
            <person name="Smith M.E."/>
        </authorList>
    </citation>
    <scope>NUCLEOTIDE SEQUENCE</scope>
    <source>
        <strain evidence="12">RSA 567</strain>
    </source>
</reference>
<evidence type="ECO:0000313" key="13">
    <source>
        <dbReference type="Proteomes" id="UP001151582"/>
    </source>
</evidence>
<dbReference type="Pfam" id="PF00153">
    <property type="entry name" value="Mito_carr"/>
    <property type="match status" value="3"/>
</dbReference>
<dbReference type="InterPro" id="IPR023395">
    <property type="entry name" value="MCP_dom_sf"/>
</dbReference>
<evidence type="ECO:0000256" key="5">
    <source>
        <dbReference type="ARBA" id="ARBA00022737"/>
    </source>
</evidence>
<feature type="repeat" description="Solcar" evidence="10">
    <location>
        <begin position="267"/>
        <end position="357"/>
    </location>
</feature>
<sequence>TPLDLIKTRLQAQATTSSIPHPVAHVQRFNPATLSTTTCTVEVCFCTVPNRRTLTCYYQRPLNLFASSLEYPNHTGHGPIDLRRRVPITPAAATRHNMPYHRHRPITGTLDGLMHIGRNEGLTSLWRGLSPTLIMSVPTTVIYFVGYDLLRGKIGQRFQGQPYLDVYSPFVAGATARALSATVISPLELVRTRMQSSSSHNLPVVVRGVATMVQSLGVWSLWRGLAPTLWRDVPFSAIYWTSYEAVKKGLANYCTASTGSHTLSASDNFRLSFSSGALSGMLAATMTIPFDVAKTRRQIDLAHGPIDRTLENTFPLMRRIVRQEGVAGLYRGLSARLFKVAPACAIMISSYEMGKKIFAAEGSE</sequence>
<dbReference type="Proteomes" id="UP001151582">
    <property type="component" value="Unassembled WGS sequence"/>
</dbReference>
<gene>
    <name evidence="12" type="primary">MTM1</name>
    <name evidence="12" type="ORF">H4R34_005100</name>
</gene>
<keyword evidence="6" id="KW-0999">Mitochondrion inner membrane</keyword>
<comment type="subcellular location">
    <subcellularLocation>
        <location evidence="1">Mitochondrion inner membrane</location>
        <topology evidence="1">Multi-pass membrane protein</topology>
    </subcellularLocation>
</comment>
<dbReference type="PRINTS" id="PR00926">
    <property type="entry name" value="MITOCARRIER"/>
</dbReference>
<comment type="caution">
    <text evidence="12">The sequence shown here is derived from an EMBL/GenBank/DDBJ whole genome shotgun (WGS) entry which is preliminary data.</text>
</comment>
<evidence type="ECO:0000256" key="2">
    <source>
        <dbReference type="ARBA" id="ARBA00006375"/>
    </source>
</evidence>
<keyword evidence="8" id="KW-0496">Mitochondrion</keyword>
<feature type="repeat" description="Solcar" evidence="10">
    <location>
        <begin position="67"/>
        <end position="153"/>
    </location>
</feature>
<protein>
    <submittedName>
        <fullName evidence="12">Carrier protein, mitochondrial</fullName>
    </submittedName>
</protein>
<evidence type="ECO:0000256" key="7">
    <source>
        <dbReference type="ARBA" id="ARBA00022989"/>
    </source>
</evidence>
<dbReference type="InterPro" id="IPR002067">
    <property type="entry name" value="MCP"/>
</dbReference>
<organism evidence="12 13">
    <name type="scientific">Dimargaris verticillata</name>
    <dbReference type="NCBI Taxonomy" id="2761393"/>
    <lineage>
        <taxon>Eukaryota</taxon>
        <taxon>Fungi</taxon>
        <taxon>Fungi incertae sedis</taxon>
        <taxon>Zoopagomycota</taxon>
        <taxon>Kickxellomycotina</taxon>
        <taxon>Dimargaritomycetes</taxon>
        <taxon>Dimargaritales</taxon>
        <taxon>Dimargaritaceae</taxon>
        <taxon>Dimargaris</taxon>
    </lineage>
</organism>